<evidence type="ECO:0000256" key="1">
    <source>
        <dbReference type="ARBA" id="ARBA00022723"/>
    </source>
</evidence>
<evidence type="ECO:0000313" key="2">
    <source>
        <dbReference type="EMBL" id="SPU00116.1"/>
    </source>
</evidence>
<keyword evidence="1" id="KW-0479">Metal-binding</keyword>
<dbReference type="Proteomes" id="UP000251431">
    <property type="component" value="Unassembled WGS sequence"/>
</dbReference>
<dbReference type="RefSeq" id="WP_112117605.1">
    <property type="nucleotide sequence ID" value="NZ_CP134502.1"/>
</dbReference>
<gene>
    <name evidence="2" type="ORF">NCTC7582_02998</name>
</gene>
<dbReference type="PANTHER" id="PTHR34448">
    <property type="entry name" value="AMINOPEPTIDASE"/>
    <property type="match status" value="1"/>
</dbReference>
<dbReference type="SUPFAM" id="SSF144052">
    <property type="entry name" value="Thermophilic metalloprotease-like"/>
    <property type="match status" value="1"/>
</dbReference>
<accession>A0A2X0XQN1</accession>
<name>A0A2X0XQN1_9BACI</name>
<dbReference type="GO" id="GO:0004177">
    <property type="term" value="F:aminopeptidase activity"/>
    <property type="evidence" value="ECO:0007669"/>
    <property type="project" value="UniProtKB-KW"/>
</dbReference>
<keyword evidence="2" id="KW-0031">Aminopeptidase</keyword>
<reference evidence="2 3" key="1">
    <citation type="submission" date="2018-06" db="EMBL/GenBank/DDBJ databases">
        <authorList>
            <consortium name="Pathogen Informatics"/>
            <person name="Doyle S."/>
        </authorList>
    </citation>
    <scope>NUCLEOTIDE SEQUENCE [LARGE SCALE GENOMIC DNA]</scope>
    <source>
        <strain evidence="2 3">NCTC7582</strain>
    </source>
</reference>
<dbReference type="GO" id="GO:0046872">
    <property type="term" value="F:metal ion binding"/>
    <property type="evidence" value="ECO:0007669"/>
    <property type="project" value="UniProtKB-KW"/>
</dbReference>
<keyword evidence="2" id="KW-0645">Protease</keyword>
<dbReference type="AlphaFoldDB" id="A0A2X0XQN1"/>
<dbReference type="PANTHER" id="PTHR34448:SF1">
    <property type="entry name" value="BLL6088 PROTEIN"/>
    <property type="match status" value="1"/>
</dbReference>
<protein>
    <submittedName>
        <fullName evidence="2">Aminopeptidase</fullName>
    </submittedName>
</protein>
<dbReference type="InterPro" id="IPR058739">
    <property type="entry name" value="NicX"/>
</dbReference>
<evidence type="ECO:0000313" key="3">
    <source>
        <dbReference type="Proteomes" id="UP000251431"/>
    </source>
</evidence>
<dbReference type="Pfam" id="PF26233">
    <property type="entry name" value="NicX"/>
    <property type="match status" value="1"/>
</dbReference>
<proteinExistence type="predicted"/>
<organism evidence="2 3">
    <name type="scientific">Lysinibacillus capsici</name>
    <dbReference type="NCBI Taxonomy" id="2115968"/>
    <lineage>
        <taxon>Bacteria</taxon>
        <taxon>Bacillati</taxon>
        <taxon>Bacillota</taxon>
        <taxon>Bacilli</taxon>
        <taxon>Bacillales</taxon>
        <taxon>Bacillaceae</taxon>
        <taxon>Lysinibacillus</taxon>
    </lineage>
</organism>
<sequence length="333" mass="36864">MIEVKNQLTTIQFEEDVPVGIRQLFTSVTNLQPNEKVLIITDDNKLEIGQFVYKFAKRYFDTSMIIMEARSGHGEEPSEPVRGALENCDVAFGATTMSLYHSKARLDTSKKNRLRWVGLQDYALHMFEKGGLTADFNEVERVINRVSEHYQGKTFKLTSTGGTNLVCSIEGRKPVFDYGTSKTPGSASFPPNAEVALGPVEDTANGLIVIDGSIPHPRLNLIKDPIYCEVKDGYIIEISGGKEAEILKEMLDSYNDPSVYNIAELGLGLNDKNYLCGHMAPDEGSFGNIHIGIGKNLNFGGVIDSPLHLDMVMKEITIEIDGKLIMEKGELRV</sequence>
<dbReference type="GO" id="GO:0006508">
    <property type="term" value="P:proteolysis"/>
    <property type="evidence" value="ECO:0007669"/>
    <property type="project" value="InterPro"/>
</dbReference>
<keyword evidence="2" id="KW-0378">Hydrolase</keyword>
<dbReference type="InterPro" id="IPR052170">
    <property type="entry name" value="M29_Exopeptidase"/>
</dbReference>
<dbReference type="EMBL" id="UAQE01000001">
    <property type="protein sequence ID" value="SPU00116.1"/>
    <property type="molecule type" value="Genomic_DNA"/>
</dbReference>